<accession>A0A511RGC2</accession>
<feature type="transmembrane region" description="Helical" evidence="7">
    <location>
        <begin position="392"/>
        <end position="413"/>
    </location>
</feature>
<dbReference type="GO" id="GO:0055085">
    <property type="term" value="P:transmembrane transport"/>
    <property type="evidence" value="ECO:0007669"/>
    <property type="project" value="InterPro"/>
</dbReference>
<dbReference type="Pfam" id="PF00528">
    <property type="entry name" value="BPD_transp_1"/>
    <property type="match status" value="1"/>
</dbReference>
<dbReference type="InterPro" id="IPR051393">
    <property type="entry name" value="ABC_transporter_permease"/>
</dbReference>
<feature type="transmembrane region" description="Helical" evidence="7">
    <location>
        <begin position="12"/>
        <end position="40"/>
    </location>
</feature>
<dbReference type="PANTHER" id="PTHR30193">
    <property type="entry name" value="ABC TRANSPORTER PERMEASE PROTEIN"/>
    <property type="match status" value="1"/>
</dbReference>
<comment type="subcellular location">
    <subcellularLocation>
        <location evidence="1 7">Cell membrane</location>
        <topology evidence="1 7">Multi-pass membrane protein</topology>
    </subcellularLocation>
</comment>
<proteinExistence type="inferred from homology"/>
<keyword evidence="2 7" id="KW-0813">Transport</keyword>
<feature type="transmembrane region" description="Helical" evidence="7">
    <location>
        <begin position="362"/>
        <end position="380"/>
    </location>
</feature>
<dbReference type="RefSeq" id="WP_147144827.1">
    <property type="nucleotide sequence ID" value="NZ_BJXN01000001.1"/>
</dbReference>
<dbReference type="PROSITE" id="PS50928">
    <property type="entry name" value="ABC_TM1"/>
    <property type="match status" value="1"/>
</dbReference>
<evidence type="ECO:0000256" key="1">
    <source>
        <dbReference type="ARBA" id="ARBA00004651"/>
    </source>
</evidence>
<evidence type="ECO:0000256" key="7">
    <source>
        <dbReference type="RuleBase" id="RU363032"/>
    </source>
</evidence>
<name>A0A511RGC2_9DEIN</name>
<feature type="transmembrane region" description="Helical" evidence="7">
    <location>
        <begin position="222"/>
        <end position="242"/>
    </location>
</feature>
<sequence length="419" mass="46880">MQRGLKAREARLAFWMLLPTFSIVIAIVILPVIANFWIAFKPIQLGDLRPPRPAVRESVRSRPQAPGEALVVRYRVQNRTDNPITWARIEDALPPGLTPTELPQACRLQTAKIVCELPQGLEPKQTVNLTLRFTAGPAYFAAGAPYPRDTRPVVESKAPNPILARPFTLENFRVVLTDPDFWPMLKVTLAYTIFGTLLSILLGLFAAQLLSPPFAGRQVLRGLFLFPYVAPVIAVAFTWVFLLDPFAGTINALLLKYGFVHDPIPFLSQRYWPVQFFGLTVQLPLALTMVILFEGWRYFPFAFLFILARLQAIPGELYEAARVDGAGIWASFRFVTLPQVVGILATLFLLRFIWTFNKFDDIFLLTGGAAGTETITIKVYDFAFARANLGQGAAQAVILFAILALFLVVYFRYAPKGEV</sequence>
<dbReference type="EMBL" id="BJXN01000001">
    <property type="protein sequence ID" value="GEM88698.1"/>
    <property type="molecule type" value="Genomic_DNA"/>
</dbReference>
<comment type="similarity">
    <text evidence="7">Belongs to the binding-protein-dependent transport system permease family.</text>
</comment>
<evidence type="ECO:0000313" key="9">
    <source>
        <dbReference type="EMBL" id="GEM88698.1"/>
    </source>
</evidence>
<evidence type="ECO:0000313" key="10">
    <source>
        <dbReference type="Proteomes" id="UP000321827"/>
    </source>
</evidence>
<reference evidence="9 10" key="1">
    <citation type="submission" date="2019-07" db="EMBL/GenBank/DDBJ databases">
        <title>Whole genome shotgun sequence of Oceanithermus desulfurans NBRC 100063.</title>
        <authorList>
            <person name="Hosoyama A."/>
            <person name="Uohara A."/>
            <person name="Ohji S."/>
            <person name="Ichikawa N."/>
        </authorList>
    </citation>
    <scope>NUCLEOTIDE SEQUENCE [LARGE SCALE GENOMIC DNA]</scope>
    <source>
        <strain evidence="9 10">NBRC 100063</strain>
    </source>
</reference>
<protein>
    <recommendedName>
        <fullName evidence="8">ABC transmembrane type-1 domain-containing protein</fullName>
    </recommendedName>
</protein>
<evidence type="ECO:0000259" key="8">
    <source>
        <dbReference type="PROSITE" id="PS50928"/>
    </source>
</evidence>
<dbReference type="AlphaFoldDB" id="A0A511RGC2"/>
<feature type="transmembrane region" description="Helical" evidence="7">
    <location>
        <begin position="189"/>
        <end position="210"/>
    </location>
</feature>
<evidence type="ECO:0000256" key="2">
    <source>
        <dbReference type="ARBA" id="ARBA00022448"/>
    </source>
</evidence>
<evidence type="ECO:0000256" key="3">
    <source>
        <dbReference type="ARBA" id="ARBA00022475"/>
    </source>
</evidence>
<evidence type="ECO:0000256" key="6">
    <source>
        <dbReference type="ARBA" id="ARBA00023136"/>
    </source>
</evidence>
<evidence type="ECO:0000256" key="5">
    <source>
        <dbReference type="ARBA" id="ARBA00022989"/>
    </source>
</evidence>
<dbReference type="Proteomes" id="UP000321827">
    <property type="component" value="Unassembled WGS sequence"/>
</dbReference>
<organism evidence="9 10">
    <name type="scientific">Oceanithermus desulfurans NBRC 100063</name>
    <dbReference type="NCBI Taxonomy" id="1227550"/>
    <lineage>
        <taxon>Bacteria</taxon>
        <taxon>Thermotogati</taxon>
        <taxon>Deinococcota</taxon>
        <taxon>Deinococci</taxon>
        <taxon>Thermales</taxon>
        <taxon>Thermaceae</taxon>
        <taxon>Oceanithermus</taxon>
    </lineage>
</organism>
<comment type="caution">
    <text evidence="9">The sequence shown here is derived from an EMBL/GenBank/DDBJ whole genome shotgun (WGS) entry which is preliminary data.</text>
</comment>
<dbReference type="SUPFAM" id="SSF161098">
    <property type="entry name" value="MetI-like"/>
    <property type="match status" value="1"/>
</dbReference>
<keyword evidence="4 7" id="KW-0812">Transmembrane</keyword>
<keyword evidence="5 7" id="KW-1133">Transmembrane helix</keyword>
<dbReference type="Gene3D" id="1.10.3720.10">
    <property type="entry name" value="MetI-like"/>
    <property type="match status" value="1"/>
</dbReference>
<dbReference type="InterPro" id="IPR035906">
    <property type="entry name" value="MetI-like_sf"/>
</dbReference>
<feature type="transmembrane region" description="Helical" evidence="7">
    <location>
        <begin position="326"/>
        <end position="350"/>
    </location>
</feature>
<dbReference type="CDD" id="cd06261">
    <property type="entry name" value="TM_PBP2"/>
    <property type="match status" value="1"/>
</dbReference>
<dbReference type="GO" id="GO:0005886">
    <property type="term" value="C:plasma membrane"/>
    <property type="evidence" value="ECO:0007669"/>
    <property type="project" value="UniProtKB-SubCell"/>
</dbReference>
<keyword evidence="6 7" id="KW-0472">Membrane</keyword>
<evidence type="ECO:0000256" key="4">
    <source>
        <dbReference type="ARBA" id="ARBA00022692"/>
    </source>
</evidence>
<feature type="domain" description="ABC transmembrane type-1" evidence="8">
    <location>
        <begin position="185"/>
        <end position="410"/>
    </location>
</feature>
<dbReference type="InterPro" id="IPR000515">
    <property type="entry name" value="MetI-like"/>
</dbReference>
<dbReference type="PANTHER" id="PTHR30193:SF37">
    <property type="entry name" value="INNER MEMBRANE ABC TRANSPORTER PERMEASE PROTEIN YCJO"/>
    <property type="match status" value="1"/>
</dbReference>
<feature type="transmembrane region" description="Helical" evidence="7">
    <location>
        <begin position="298"/>
        <end position="314"/>
    </location>
</feature>
<keyword evidence="3" id="KW-1003">Cell membrane</keyword>
<feature type="transmembrane region" description="Helical" evidence="7">
    <location>
        <begin position="272"/>
        <end position="293"/>
    </location>
</feature>
<gene>
    <name evidence="9" type="ORF">ODE01S_01320</name>
</gene>
<dbReference type="OrthoDB" id="9761387at2"/>